<accession>A0ABV9ET56</accession>
<feature type="transmembrane region" description="Helical" evidence="1">
    <location>
        <begin position="34"/>
        <end position="60"/>
    </location>
</feature>
<evidence type="ECO:0000256" key="1">
    <source>
        <dbReference type="SAM" id="Phobius"/>
    </source>
</evidence>
<feature type="transmembrane region" description="Helical" evidence="1">
    <location>
        <begin position="103"/>
        <end position="125"/>
    </location>
</feature>
<evidence type="ECO:0000313" key="2">
    <source>
        <dbReference type="EMBL" id="MFC4592024.1"/>
    </source>
</evidence>
<comment type="caution">
    <text evidence="2">The sequence shown here is derived from an EMBL/GenBank/DDBJ whole genome shotgun (WGS) entry which is preliminary data.</text>
</comment>
<keyword evidence="1" id="KW-1133">Transmembrane helix</keyword>
<keyword evidence="1" id="KW-0472">Membrane</keyword>
<feature type="transmembrane region" description="Helical" evidence="1">
    <location>
        <begin position="173"/>
        <end position="197"/>
    </location>
</feature>
<reference evidence="3" key="1">
    <citation type="journal article" date="2019" name="Int. J. Syst. Evol. Microbiol.">
        <title>The Global Catalogue of Microorganisms (GCM) 10K type strain sequencing project: providing services to taxonomists for standard genome sequencing and annotation.</title>
        <authorList>
            <consortium name="The Broad Institute Genomics Platform"/>
            <consortium name="The Broad Institute Genome Sequencing Center for Infectious Disease"/>
            <person name="Wu L."/>
            <person name="Ma J."/>
        </authorList>
    </citation>
    <scope>NUCLEOTIDE SEQUENCE [LARGE SCALE GENOMIC DNA]</scope>
    <source>
        <strain evidence="3">CCUG 49560</strain>
    </source>
</reference>
<evidence type="ECO:0000313" key="3">
    <source>
        <dbReference type="Proteomes" id="UP001595891"/>
    </source>
</evidence>
<dbReference type="InterPro" id="IPR016566">
    <property type="entry name" value="UCP010219"/>
</dbReference>
<gene>
    <name evidence="2" type="ORF">ACFO8L_38465</name>
</gene>
<name>A0ABV9ET56_9ACTN</name>
<feature type="transmembrane region" description="Helical" evidence="1">
    <location>
        <begin position="146"/>
        <end position="167"/>
    </location>
</feature>
<proteinExistence type="predicted"/>
<dbReference type="Proteomes" id="UP001595891">
    <property type="component" value="Unassembled WGS sequence"/>
</dbReference>
<dbReference type="RefSeq" id="WP_262846569.1">
    <property type="nucleotide sequence ID" value="NZ_JANZYP010000048.1"/>
</dbReference>
<keyword evidence="1" id="KW-0812">Transmembrane</keyword>
<sequence length="219" mass="23077">MTLGVLTQRSVTLFAAVGGWRTLAEALASKAVFLVAHLLTGRVPLSALVAVGAVGVFAIVRTRTDRKYWQAGGGLVIVGVSALLAGGTGQAVDFYFVSVAMPAVAGVVFLVSMLVRWPVVGALVGGLRGERSGWRRDRARLRRYQACTAMFVAKFGLSVAVMAPLYLTGRVTALGIAATVLGTPATGLCAYACWRILRTEASPQKRALQAGPRRRSATM</sequence>
<organism evidence="2 3">
    <name type="scientific">Sphaerisporangium corydalis</name>
    <dbReference type="NCBI Taxonomy" id="1441875"/>
    <lineage>
        <taxon>Bacteria</taxon>
        <taxon>Bacillati</taxon>
        <taxon>Actinomycetota</taxon>
        <taxon>Actinomycetes</taxon>
        <taxon>Streptosporangiales</taxon>
        <taxon>Streptosporangiaceae</taxon>
        <taxon>Sphaerisporangium</taxon>
    </lineage>
</organism>
<dbReference type="Pfam" id="PF11361">
    <property type="entry name" value="DUF3159"/>
    <property type="match status" value="1"/>
</dbReference>
<dbReference type="EMBL" id="JBHSFN010000040">
    <property type="protein sequence ID" value="MFC4592024.1"/>
    <property type="molecule type" value="Genomic_DNA"/>
</dbReference>
<keyword evidence="3" id="KW-1185">Reference proteome</keyword>
<protein>
    <submittedName>
        <fullName evidence="2">DUF3159 domain-containing protein</fullName>
    </submittedName>
</protein>
<feature type="transmembrane region" description="Helical" evidence="1">
    <location>
        <begin position="72"/>
        <end position="97"/>
    </location>
</feature>